<keyword evidence="2" id="KW-1185">Reference proteome</keyword>
<dbReference type="AlphaFoldDB" id="A0A6A6AAU7"/>
<proteinExistence type="predicted"/>
<name>A0A6A6AAU7_9PLEO</name>
<sequence length="259" mass="29109">MSPAPLFLTLPGEVRNLIVEYAFVQDLSASPLPVSRSPLALSLVSRQLFHEYHTVALSATVFTIRCRRLSELPIVINKMPPMVRSHLKKLLLSGKFNLSASQRLGGFQGIDLSDAGLTGVRELHFSPSTDTIRRDHPCLNPRILGQVIWRTVVGNACLETICVVHKKSRSYPIEALSQLMEMEQLRCASDNWTVLVNSSQDTSRSSMDFDENSGYRCDRIILRHKPEGRQVIIAFRQDAAKKDISSRVREKLLGIEDAR</sequence>
<dbReference type="GeneID" id="54408931"/>
<dbReference type="OrthoDB" id="62952at2759"/>
<dbReference type="Proteomes" id="UP000799771">
    <property type="component" value="Unassembled WGS sequence"/>
</dbReference>
<evidence type="ECO:0000313" key="1">
    <source>
        <dbReference type="EMBL" id="KAF2127831.1"/>
    </source>
</evidence>
<protein>
    <submittedName>
        <fullName evidence="1">Uncharacterized protein</fullName>
    </submittedName>
</protein>
<dbReference type="RefSeq" id="XP_033522220.1">
    <property type="nucleotide sequence ID" value="XM_033668499.1"/>
</dbReference>
<dbReference type="EMBL" id="ML977510">
    <property type="protein sequence ID" value="KAF2127831.1"/>
    <property type="molecule type" value="Genomic_DNA"/>
</dbReference>
<organism evidence="1 2">
    <name type="scientific">Dothidotthia symphoricarpi CBS 119687</name>
    <dbReference type="NCBI Taxonomy" id="1392245"/>
    <lineage>
        <taxon>Eukaryota</taxon>
        <taxon>Fungi</taxon>
        <taxon>Dikarya</taxon>
        <taxon>Ascomycota</taxon>
        <taxon>Pezizomycotina</taxon>
        <taxon>Dothideomycetes</taxon>
        <taxon>Pleosporomycetidae</taxon>
        <taxon>Pleosporales</taxon>
        <taxon>Dothidotthiaceae</taxon>
        <taxon>Dothidotthia</taxon>
    </lineage>
</organism>
<gene>
    <name evidence="1" type="ORF">P153DRAFT_368378</name>
</gene>
<evidence type="ECO:0000313" key="2">
    <source>
        <dbReference type="Proteomes" id="UP000799771"/>
    </source>
</evidence>
<accession>A0A6A6AAU7</accession>
<reference evidence="1" key="1">
    <citation type="journal article" date="2020" name="Stud. Mycol.">
        <title>101 Dothideomycetes genomes: a test case for predicting lifestyles and emergence of pathogens.</title>
        <authorList>
            <person name="Haridas S."/>
            <person name="Albert R."/>
            <person name="Binder M."/>
            <person name="Bloem J."/>
            <person name="Labutti K."/>
            <person name="Salamov A."/>
            <person name="Andreopoulos B."/>
            <person name="Baker S."/>
            <person name="Barry K."/>
            <person name="Bills G."/>
            <person name="Bluhm B."/>
            <person name="Cannon C."/>
            <person name="Castanera R."/>
            <person name="Culley D."/>
            <person name="Daum C."/>
            <person name="Ezra D."/>
            <person name="Gonzalez J."/>
            <person name="Henrissat B."/>
            <person name="Kuo A."/>
            <person name="Liang C."/>
            <person name="Lipzen A."/>
            <person name="Lutzoni F."/>
            <person name="Magnuson J."/>
            <person name="Mondo S."/>
            <person name="Nolan M."/>
            <person name="Ohm R."/>
            <person name="Pangilinan J."/>
            <person name="Park H.-J."/>
            <person name="Ramirez L."/>
            <person name="Alfaro M."/>
            <person name="Sun H."/>
            <person name="Tritt A."/>
            <person name="Yoshinaga Y."/>
            <person name="Zwiers L.-H."/>
            <person name="Turgeon B."/>
            <person name="Goodwin S."/>
            <person name="Spatafora J."/>
            <person name="Crous P."/>
            <person name="Grigoriev I."/>
        </authorList>
    </citation>
    <scope>NUCLEOTIDE SEQUENCE</scope>
    <source>
        <strain evidence="1">CBS 119687</strain>
    </source>
</reference>